<keyword evidence="2" id="KW-1185">Reference proteome</keyword>
<evidence type="ECO:0000313" key="1">
    <source>
        <dbReference type="EMBL" id="GBL76242.1"/>
    </source>
</evidence>
<proteinExistence type="predicted"/>
<protein>
    <submittedName>
        <fullName evidence="1">Uncharacterized protein</fullName>
    </submittedName>
</protein>
<sequence>MIVEDMWNGRHNTDYKIRDSIREACSQDSTRMLSPDYKPREEKILVLLYFQNIVGQAKKSFFDIIPKLLKKNIAFRCCRTMIFEDTWNDTQNSDYKTSDSFLIEGLPCVMVRSLLWNRSVSRVKTKFYRKTRY</sequence>
<accession>A0A4Y2A8U1</accession>
<reference evidence="1 2" key="1">
    <citation type="journal article" date="2019" name="Sci. Rep.">
        <title>Orb-weaving spider Araneus ventricosus genome elucidates the spidroin gene catalogue.</title>
        <authorList>
            <person name="Kono N."/>
            <person name="Nakamura H."/>
            <person name="Ohtoshi R."/>
            <person name="Moran D.A.P."/>
            <person name="Shinohara A."/>
            <person name="Yoshida Y."/>
            <person name="Fujiwara M."/>
            <person name="Mori M."/>
            <person name="Tomita M."/>
            <person name="Arakawa K."/>
        </authorList>
    </citation>
    <scope>NUCLEOTIDE SEQUENCE [LARGE SCALE GENOMIC DNA]</scope>
</reference>
<evidence type="ECO:0000313" key="2">
    <source>
        <dbReference type="Proteomes" id="UP000499080"/>
    </source>
</evidence>
<dbReference type="AlphaFoldDB" id="A0A4Y2A8U1"/>
<name>A0A4Y2A8U1_ARAVE</name>
<dbReference type="Proteomes" id="UP000499080">
    <property type="component" value="Unassembled WGS sequence"/>
</dbReference>
<comment type="caution">
    <text evidence="1">The sequence shown here is derived from an EMBL/GenBank/DDBJ whole genome shotgun (WGS) entry which is preliminary data.</text>
</comment>
<dbReference type="EMBL" id="BGPR01155693">
    <property type="protein sequence ID" value="GBL76242.1"/>
    <property type="molecule type" value="Genomic_DNA"/>
</dbReference>
<gene>
    <name evidence="1" type="ORF">AVEN_184262_1</name>
</gene>
<organism evidence="1 2">
    <name type="scientific">Araneus ventricosus</name>
    <name type="common">Orbweaver spider</name>
    <name type="synonym">Epeira ventricosa</name>
    <dbReference type="NCBI Taxonomy" id="182803"/>
    <lineage>
        <taxon>Eukaryota</taxon>
        <taxon>Metazoa</taxon>
        <taxon>Ecdysozoa</taxon>
        <taxon>Arthropoda</taxon>
        <taxon>Chelicerata</taxon>
        <taxon>Arachnida</taxon>
        <taxon>Araneae</taxon>
        <taxon>Araneomorphae</taxon>
        <taxon>Entelegynae</taxon>
        <taxon>Araneoidea</taxon>
        <taxon>Araneidae</taxon>
        <taxon>Araneus</taxon>
    </lineage>
</organism>